<keyword evidence="4" id="KW-1185">Reference proteome</keyword>
<dbReference type="SUPFAM" id="SSF50346">
    <property type="entry name" value="PRC-barrel domain"/>
    <property type="match status" value="1"/>
</dbReference>
<evidence type="ECO:0000313" key="4">
    <source>
        <dbReference type="Proteomes" id="UP000068382"/>
    </source>
</evidence>
<dbReference type="EMBL" id="LPUY01000092">
    <property type="protein sequence ID" value="KUP91627.1"/>
    <property type="molecule type" value="Genomic_DNA"/>
</dbReference>
<proteinExistence type="predicted"/>
<reference evidence="3 4" key="1">
    <citation type="submission" date="2015-12" db="EMBL/GenBank/DDBJ databases">
        <title>Genome sequence of the marine Rhodobacteraceae strain O3.65, Candidatus Tritonibacter horizontis.</title>
        <authorList>
            <person name="Poehlein A."/>
            <person name="Giebel H.A."/>
            <person name="Voget S."/>
            <person name="Brinkhoff T."/>
        </authorList>
    </citation>
    <scope>NUCLEOTIDE SEQUENCE [LARGE SCALE GENOMIC DNA]</scope>
    <source>
        <strain evidence="3 4">O3.65</strain>
    </source>
</reference>
<feature type="chain" id="PRO_5007288600" description="PRC-barrel domain protein" evidence="2">
    <location>
        <begin position="23"/>
        <end position="213"/>
    </location>
</feature>
<feature type="signal peptide" evidence="2">
    <location>
        <begin position="1"/>
        <end position="22"/>
    </location>
</feature>
<feature type="region of interest" description="Disordered" evidence="1">
    <location>
        <begin position="135"/>
        <end position="213"/>
    </location>
</feature>
<dbReference type="Proteomes" id="UP000068382">
    <property type="component" value="Unassembled WGS sequence"/>
</dbReference>
<comment type="caution">
    <text evidence="3">The sequence shown here is derived from an EMBL/GenBank/DDBJ whole genome shotgun (WGS) entry which is preliminary data.</text>
</comment>
<dbReference type="PANTHER" id="PTHR36505:SF1">
    <property type="entry name" value="BLR1072 PROTEIN"/>
    <property type="match status" value="1"/>
</dbReference>
<dbReference type="AlphaFoldDB" id="A0A132BUX1"/>
<dbReference type="Gene3D" id="2.30.30.240">
    <property type="entry name" value="PRC-barrel domain"/>
    <property type="match status" value="1"/>
</dbReference>
<evidence type="ECO:0000256" key="2">
    <source>
        <dbReference type="SAM" id="SignalP"/>
    </source>
</evidence>
<accession>A0A132BUX1</accession>
<dbReference type="PANTHER" id="PTHR36505">
    <property type="entry name" value="BLR1072 PROTEIN"/>
    <property type="match status" value="1"/>
</dbReference>
<keyword evidence="2" id="KW-0732">Signal</keyword>
<sequence>MVLNTLLKTVAVTALLTGAAVAQTDTTGTGADMQTGTDMQAGVEATTIPTFTDIRDMTVGDALGWVVYDPAGDKIGEIDYIIQDADAAKGVIGIGGFLGLGEYTVALPLTDFEIGEKGMSFTLDTDKETLKVQPEFDESGAESLPEETKLSQLMEPEVSDEPAAGATLETAPTEGDTMDDGAVEDSSTMDAEPAPEGAGEPAPVAPEATDDNN</sequence>
<evidence type="ECO:0000313" key="3">
    <source>
        <dbReference type="EMBL" id="KUP91627.1"/>
    </source>
</evidence>
<dbReference type="InterPro" id="IPR011033">
    <property type="entry name" value="PRC_barrel-like_sf"/>
</dbReference>
<gene>
    <name evidence="3" type="ORF">TRIHO_35120</name>
</gene>
<organism evidence="3 4">
    <name type="scientific">Tritonibacter horizontis</name>
    <dbReference type="NCBI Taxonomy" id="1768241"/>
    <lineage>
        <taxon>Bacteria</taxon>
        <taxon>Pseudomonadati</taxon>
        <taxon>Pseudomonadota</taxon>
        <taxon>Alphaproteobacteria</taxon>
        <taxon>Rhodobacterales</taxon>
        <taxon>Paracoccaceae</taxon>
        <taxon>Tritonibacter</taxon>
    </lineage>
</organism>
<protein>
    <recommendedName>
        <fullName evidence="5">PRC-barrel domain protein</fullName>
    </recommendedName>
</protein>
<evidence type="ECO:0008006" key="5">
    <source>
        <dbReference type="Google" id="ProtNLM"/>
    </source>
</evidence>
<evidence type="ECO:0000256" key="1">
    <source>
        <dbReference type="SAM" id="MobiDB-lite"/>
    </source>
</evidence>
<name>A0A132BUX1_9RHOB</name>
<dbReference type="OrthoDB" id="7876889at2"/>
<feature type="compositionally biased region" description="Low complexity" evidence="1">
    <location>
        <begin position="191"/>
        <end position="207"/>
    </location>
</feature>
<dbReference type="RefSeq" id="WP_068246711.1">
    <property type="nucleotide sequence ID" value="NZ_LPUY01000092.1"/>
</dbReference>